<organism evidence="1 2">
    <name type="scientific">Planococcus massiliensis</name>
    <dbReference type="NCBI Taxonomy" id="1499687"/>
    <lineage>
        <taxon>Bacteria</taxon>
        <taxon>Bacillati</taxon>
        <taxon>Bacillota</taxon>
        <taxon>Bacilli</taxon>
        <taxon>Bacillales</taxon>
        <taxon>Caryophanaceae</taxon>
        <taxon>Planococcus</taxon>
    </lineage>
</organism>
<name>A0A098ELI6_9BACL</name>
<proteinExistence type="predicted"/>
<protein>
    <submittedName>
        <fullName evidence="1">Uncharacterized protein</fullName>
    </submittedName>
</protein>
<keyword evidence="2" id="KW-1185">Reference proteome</keyword>
<evidence type="ECO:0000313" key="1">
    <source>
        <dbReference type="EMBL" id="CEG22672.1"/>
    </source>
</evidence>
<dbReference type="OrthoDB" id="2427990at2"/>
<dbReference type="AlphaFoldDB" id="A0A098ELI6"/>
<evidence type="ECO:0000313" key="2">
    <source>
        <dbReference type="Proteomes" id="UP000043699"/>
    </source>
</evidence>
<dbReference type="Proteomes" id="UP000043699">
    <property type="component" value="Unassembled WGS sequence"/>
</dbReference>
<dbReference type="RefSeq" id="WP_052651463.1">
    <property type="nucleotide sequence ID" value="NZ_CCXS01000001.1"/>
</dbReference>
<dbReference type="STRING" id="1499687.BN1080_01605"/>
<reference evidence="1 2" key="1">
    <citation type="submission" date="2014-09" db="EMBL/GenBank/DDBJ databases">
        <authorList>
            <person name="Urmite Genomes Urmite Genomes"/>
        </authorList>
    </citation>
    <scope>NUCLEOTIDE SEQUENCE [LARGE SCALE GENOMIC DNA]</scope>
    <source>
        <strain evidence="1 2">ES2</strain>
    </source>
</reference>
<dbReference type="EMBL" id="CCXS01000001">
    <property type="protein sequence ID" value="CEG22672.1"/>
    <property type="molecule type" value="Genomic_DNA"/>
</dbReference>
<accession>A0A098ELI6</accession>
<sequence>MEEDIYSIELLHQGKYESWDFGGEEKRNEFFEDIKNNFKGHEIEDQENAEDTRIVQLSATSLQIKKDGVSQTVPYEWYDADSYEKILEYINNNYSE</sequence>
<gene>
    <name evidence="1" type="ORF">BN1080_01605</name>
</gene>